<proteinExistence type="predicted"/>
<gene>
    <name evidence="1" type="ORF">EDD18DRAFT_1392900</name>
</gene>
<sequence>GKDFAATLFAELFGKKDHCLSCDLKFVKDAFLSMAKQESTADLVLKPEVLDTIFTALKLPGPSRTSAVKFLESICPIRSHSGANDPENKESKDGEYSKCSQNFRPMDREHGFKLEPLISRIVELARKSKDKELLSCIRKALEVFCNHERFQKQLLQKDVLETITRDINLETANMYYGHGVEAQVSGIKCLRRLVRYAKNIKELAKTENSAGKVWRRLEEIDIANEPDRARKDEGEYVIQLREGYVLVLFLCLIWILSYTLSSPPLPSTGHLLRKTVSRVAIEH</sequence>
<accession>A0AA39Q3V2</accession>
<comment type="caution">
    <text evidence="1">The sequence shown here is derived from an EMBL/GenBank/DDBJ whole genome shotgun (WGS) entry which is preliminary data.</text>
</comment>
<keyword evidence="2" id="KW-1185">Reference proteome</keyword>
<dbReference type="Proteomes" id="UP001175228">
    <property type="component" value="Unassembled WGS sequence"/>
</dbReference>
<protein>
    <submittedName>
        <fullName evidence="1">Uncharacterized protein</fullName>
    </submittedName>
</protein>
<evidence type="ECO:0000313" key="2">
    <source>
        <dbReference type="Proteomes" id="UP001175228"/>
    </source>
</evidence>
<feature type="non-terminal residue" evidence="1">
    <location>
        <position position="283"/>
    </location>
</feature>
<dbReference type="AlphaFoldDB" id="A0AA39Q3V2"/>
<dbReference type="EMBL" id="JAUEPU010000017">
    <property type="protein sequence ID" value="KAK0495772.1"/>
    <property type="molecule type" value="Genomic_DNA"/>
</dbReference>
<reference evidence="1" key="1">
    <citation type="submission" date="2023-06" db="EMBL/GenBank/DDBJ databases">
        <authorList>
            <consortium name="Lawrence Berkeley National Laboratory"/>
            <person name="Ahrendt S."/>
            <person name="Sahu N."/>
            <person name="Indic B."/>
            <person name="Wong-Bajracharya J."/>
            <person name="Merenyi Z."/>
            <person name="Ke H.-M."/>
            <person name="Monk M."/>
            <person name="Kocsube S."/>
            <person name="Drula E."/>
            <person name="Lipzen A."/>
            <person name="Balint B."/>
            <person name="Henrissat B."/>
            <person name="Andreopoulos B."/>
            <person name="Martin F.M."/>
            <person name="Harder C.B."/>
            <person name="Rigling D."/>
            <person name="Ford K.L."/>
            <person name="Foster G.D."/>
            <person name="Pangilinan J."/>
            <person name="Papanicolaou A."/>
            <person name="Barry K."/>
            <person name="LaButti K."/>
            <person name="Viragh M."/>
            <person name="Koriabine M."/>
            <person name="Yan M."/>
            <person name="Riley R."/>
            <person name="Champramary S."/>
            <person name="Plett K.L."/>
            <person name="Tsai I.J."/>
            <person name="Slot J."/>
            <person name="Sipos G."/>
            <person name="Plett J."/>
            <person name="Nagy L.G."/>
            <person name="Grigoriev I.V."/>
        </authorList>
    </citation>
    <scope>NUCLEOTIDE SEQUENCE</scope>
    <source>
        <strain evidence="1">HWK02</strain>
    </source>
</reference>
<organism evidence="1 2">
    <name type="scientific">Armillaria luteobubalina</name>
    <dbReference type="NCBI Taxonomy" id="153913"/>
    <lineage>
        <taxon>Eukaryota</taxon>
        <taxon>Fungi</taxon>
        <taxon>Dikarya</taxon>
        <taxon>Basidiomycota</taxon>
        <taxon>Agaricomycotina</taxon>
        <taxon>Agaricomycetes</taxon>
        <taxon>Agaricomycetidae</taxon>
        <taxon>Agaricales</taxon>
        <taxon>Marasmiineae</taxon>
        <taxon>Physalacriaceae</taxon>
        <taxon>Armillaria</taxon>
    </lineage>
</organism>
<name>A0AA39Q3V2_9AGAR</name>
<evidence type="ECO:0000313" key="1">
    <source>
        <dbReference type="EMBL" id="KAK0495772.1"/>
    </source>
</evidence>